<gene>
    <name evidence="1" type="ORF">NDEV_0870</name>
</gene>
<proteinExistence type="predicted"/>
<evidence type="ECO:0000313" key="2">
    <source>
        <dbReference type="Proteomes" id="UP000196239"/>
    </source>
</evidence>
<reference evidence="2" key="1">
    <citation type="submission" date="2015-10" db="EMBL/GenBank/DDBJ databases">
        <authorList>
            <person name="Lehtovirta-Morley L.E."/>
            <person name="Vieille C."/>
        </authorList>
    </citation>
    <scope>NUCLEOTIDE SEQUENCE [LARGE SCALE GENOMIC DNA]</scope>
</reference>
<organism evidence="1 2">
    <name type="scientific">Nitrosotalea devaniterrae</name>
    <dbReference type="NCBI Taxonomy" id="1078905"/>
    <lineage>
        <taxon>Archaea</taxon>
        <taxon>Nitrososphaerota</taxon>
        <taxon>Nitrososphaeria</taxon>
        <taxon>Nitrosotaleales</taxon>
        <taxon>Nitrosotaleaceae</taxon>
        <taxon>Nitrosotalea</taxon>
    </lineage>
</organism>
<dbReference type="EMBL" id="LN890280">
    <property type="protein sequence ID" value="CUR51635.1"/>
    <property type="molecule type" value="Genomic_DNA"/>
</dbReference>
<dbReference type="AlphaFoldDB" id="A0A128A2Q2"/>
<accession>A0A128A2Q2</accession>
<keyword evidence="2" id="KW-1185">Reference proteome</keyword>
<sequence>MSLQHVVPKEINVHLHLYSKEPWEVQFVDECDVCGRKTDEFGLCGCDIGGGD</sequence>
<dbReference type="Proteomes" id="UP000196239">
    <property type="component" value="Chromosome 1"/>
</dbReference>
<evidence type="ECO:0000313" key="1">
    <source>
        <dbReference type="EMBL" id="CUR51635.1"/>
    </source>
</evidence>
<dbReference type="KEGG" id="ndv:NDEV_0870"/>
<name>A0A128A2Q2_9ARCH</name>
<protein>
    <submittedName>
        <fullName evidence="1">Uncharacterized protein</fullName>
    </submittedName>
</protein>